<name>A0AAV7C3D3_ENGPU</name>
<feature type="transmembrane region" description="Helical" evidence="2">
    <location>
        <begin position="250"/>
        <end position="268"/>
    </location>
</feature>
<feature type="signal peptide" evidence="3">
    <location>
        <begin position="1"/>
        <end position="30"/>
    </location>
</feature>
<dbReference type="PANTHER" id="PTHR16502">
    <property type="entry name" value="KERATINOCYTE-ASSOCIATED TRANSMEMBRANE PROTEIN 2"/>
    <property type="match status" value="1"/>
</dbReference>
<evidence type="ECO:0000256" key="3">
    <source>
        <dbReference type="SAM" id="SignalP"/>
    </source>
</evidence>
<comment type="caution">
    <text evidence="4">The sequence shown here is derived from an EMBL/GenBank/DDBJ whole genome shotgun (WGS) entry which is preliminary data.</text>
</comment>
<dbReference type="Proteomes" id="UP000824782">
    <property type="component" value="Unassembled WGS sequence"/>
</dbReference>
<keyword evidence="3" id="KW-0732">Signal</keyword>
<dbReference type="EMBL" id="WNYA01000004">
    <property type="protein sequence ID" value="KAG8579201.1"/>
    <property type="molecule type" value="Genomic_DNA"/>
</dbReference>
<keyword evidence="2" id="KW-0472">Membrane</keyword>
<dbReference type="InterPro" id="IPR037645">
    <property type="entry name" value="KCT2"/>
</dbReference>
<evidence type="ECO:0000256" key="2">
    <source>
        <dbReference type="SAM" id="Phobius"/>
    </source>
</evidence>
<protein>
    <recommendedName>
        <fullName evidence="6">Keratinocyte-associated transmembrane protein 2</fullName>
    </recommendedName>
</protein>
<evidence type="ECO:0000256" key="1">
    <source>
        <dbReference type="SAM" id="MobiDB-lite"/>
    </source>
</evidence>
<keyword evidence="2" id="KW-0812">Transmembrane</keyword>
<sequence length="315" mass="34745">MAAFKTSRSLGNLWLLLVTAVLLCAGPGRADTTEIDESNVVTTTDSLSTLDDPPSNSISMNITHLPSVPKNESKKENLTSIIDAASTSNSSTTTSTTSTNTTTIKPPAKALTPAPTQSAKKAANVSTTQVASITVGSVTSAFMSKLLKFKTTDVEPTEDTSIEDSIIFEDKNTDITTLPSAKEEDEDEEYIFGNDDYDGPVKSKEELSSENTLTQNINDKDPLDLDYEDNSNDYELKPNSESETDEDSHFFLHLVIISFLIAAVYIAYHNKRRIYLLIQRKRRDGLCSKNSGYRRLDQNVNEAMPSLRNTQNYIF</sequence>
<reference evidence="4" key="1">
    <citation type="thesis" date="2020" institute="ProQuest LLC" country="789 East Eisenhower Parkway, Ann Arbor, MI, USA">
        <title>Comparative Genomics and Chromosome Evolution.</title>
        <authorList>
            <person name="Mudd A.B."/>
        </authorList>
    </citation>
    <scope>NUCLEOTIDE SEQUENCE</scope>
    <source>
        <strain evidence="4">237g6f4</strain>
        <tissue evidence="4">Blood</tissue>
    </source>
</reference>
<evidence type="ECO:0000313" key="4">
    <source>
        <dbReference type="EMBL" id="KAG8579201.1"/>
    </source>
</evidence>
<keyword evidence="2" id="KW-1133">Transmembrane helix</keyword>
<gene>
    <name evidence="4" type="ORF">GDO81_010752</name>
</gene>
<organism evidence="4 5">
    <name type="scientific">Engystomops pustulosus</name>
    <name type="common">Tungara frog</name>
    <name type="synonym">Physalaemus pustulosus</name>
    <dbReference type="NCBI Taxonomy" id="76066"/>
    <lineage>
        <taxon>Eukaryota</taxon>
        <taxon>Metazoa</taxon>
        <taxon>Chordata</taxon>
        <taxon>Craniata</taxon>
        <taxon>Vertebrata</taxon>
        <taxon>Euteleostomi</taxon>
        <taxon>Amphibia</taxon>
        <taxon>Batrachia</taxon>
        <taxon>Anura</taxon>
        <taxon>Neobatrachia</taxon>
        <taxon>Hyloidea</taxon>
        <taxon>Leptodactylidae</taxon>
        <taxon>Leiuperinae</taxon>
        <taxon>Engystomops</taxon>
    </lineage>
</organism>
<evidence type="ECO:0000313" key="5">
    <source>
        <dbReference type="Proteomes" id="UP000824782"/>
    </source>
</evidence>
<dbReference type="AlphaFoldDB" id="A0AAV7C3D3"/>
<proteinExistence type="predicted"/>
<dbReference type="Pfam" id="PF17818">
    <property type="entry name" value="KCT2"/>
    <property type="match status" value="1"/>
</dbReference>
<evidence type="ECO:0008006" key="6">
    <source>
        <dbReference type="Google" id="ProtNLM"/>
    </source>
</evidence>
<feature type="region of interest" description="Disordered" evidence="1">
    <location>
        <begin position="83"/>
        <end position="122"/>
    </location>
</feature>
<feature type="region of interest" description="Disordered" evidence="1">
    <location>
        <begin position="191"/>
        <end position="225"/>
    </location>
</feature>
<accession>A0AAV7C3D3</accession>
<keyword evidence="5" id="KW-1185">Reference proteome</keyword>
<feature type="compositionally biased region" description="Low complexity" evidence="1">
    <location>
        <begin position="86"/>
        <end position="116"/>
    </location>
</feature>
<feature type="chain" id="PRO_5043967045" description="Keratinocyte-associated transmembrane protein 2" evidence="3">
    <location>
        <begin position="31"/>
        <end position="315"/>
    </location>
</feature>
<dbReference type="PANTHER" id="PTHR16502:SF0">
    <property type="entry name" value="KERATINOCYTE-ASSOCIATED TRANSMEMBRANE PROTEIN 2"/>
    <property type="match status" value="1"/>
</dbReference>